<dbReference type="EC" id="2.7.11.24" evidence="1"/>
<keyword evidence="7" id="KW-0067">ATP-binding</keyword>
<dbReference type="GO" id="GO:0005524">
    <property type="term" value="F:ATP binding"/>
    <property type="evidence" value="ECO:0007669"/>
    <property type="project" value="UniProtKB-KW"/>
</dbReference>
<dbReference type="InterPro" id="IPR001680">
    <property type="entry name" value="WD40_rpt"/>
</dbReference>
<feature type="compositionally biased region" description="Polar residues" evidence="11">
    <location>
        <begin position="366"/>
        <end position="378"/>
    </location>
</feature>
<comment type="catalytic activity">
    <reaction evidence="9">
        <text>L-seryl-[protein] + ATP = O-phospho-L-seryl-[protein] + ADP + H(+)</text>
        <dbReference type="Rhea" id="RHEA:17989"/>
        <dbReference type="Rhea" id="RHEA-COMP:9863"/>
        <dbReference type="Rhea" id="RHEA-COMP:11604"/>
        <dbReference type="ChEBI" id="CHEBI:15378"/>
        <dbReference type="ChEBI" id="CHEBI:29999"/>
        <dbReference type="ChEBI" id="CHEBI:30616"/>
        <dbReference type="ChEBI" id="CHEBI:83421"/>
        <dbReference type="ChEBI" id="CHEBI:456216"/>
        <dbReference type="EC" id="2.7.11.24"/>
    </reaction>
    <physiologicalReaction direction="left-to-right" evidence="9">
        <dbReference type="Rhea" id="RHEA:17990"/>
    </physiologicalReaction>
</comment>
<dbReference type="PANTHER" id="PTHR48016:SF56">
    <property type="entry name" value="MAPKK KINASE"/>
    <property type="match status" value="1"/>
</dbReference>
<dbReference type="SUPFAM" id="SSF56112">
    <property type="entry name" value="Protein kinase-like (PK-like)"/>
    <property type="match status" value="1"/>
</dbReference>
<sequence>MDNEITIQQFVKDLPDLVRDWELDSDVVNDDYTIQTTYVSDPTKGLWRARVDERWEHFLTIGSGSYGTVSLQHCTQGPRAGKHQAVKKIQVRPRLSADEAGVLSRELLAIVKFSHRQYRDSFVRSFGWYPTKDSIFITMEYLRIGDLESNLRGRNKRLPETEAARINILVQNKGPNWWVKLSDFGCSKQIESTALRTKTGTEVYRAPEVAHIFTPSDMDLVGDHSYSLAADIWSVGAIAFRIVTGRLPFPRTDELYRYVVLGHPFPSDDSLSVECASFVTSTMSASQRQRPTAAKALTSPWVNILPTISGVSTSEVESGAITPVSMTSSQFIEEASGRWSTMMSDPASGGVHCDEFPTTRVGDRSPSGSVSTTSNPAVQTFDQDPIYYEAQSISAEPVTPTVQQEGRSTDSRTEAAPTMLMFEAVQNFNVNDLTPLVIVFSADGAHLATSYDNGNLHIFHKNTQAFELPPQSIFLGTRNGQIAFTPDSKQLIVVDKSHVSTYELADGNVFQKLIDHDEIKGPGKRRTRFNACALSSDGRFFVAYLDRDSQCRAWRASESGRYQPIDRHSRVSHSSTSTALQIFCSPDGRRCVERNPMSANSWAVGSDGVANWTGFPFNNYSRSWNESATKFSPDGRWFVLSLTGWLFPWPRPRGRRTIIFETGNKDKWDKRMTMEDTEAPCSVAWSPDSRMLAMGRMDGAIVLWEVDGEGCFTGKHTQQRERHRVNPVWALAFSPDGQRLASGSLGELKVWNVCTSG</sequence>
<keyword evidence="4" id="KW-0677">Repeat</keyword>
<dbReference type="SMART" id="SM00320">
    <property type="entry name" value="WD40"/>
    <property type="match status" value="4"/>
</dbReference>
<dbReference type="GO" id="GO:0004707">
    <property type="term" value="F:MAP kinase activity"/>
    <property type="evidence" value="ECO:0007669"/>
    <property type="project" value="UniProtKB-EC"/>
</dbReference>
<evidence type="ECO:0000256" key="2">
    <source>
        <dbReference type="ARBA" id="ARBA00022574"/>
    </source>
</evidence>
<dbReference type="PANTHER" id="PTHR48016">
    <property type="entry name" value="MAP KINASE KINASE KINASE SSK2-RELATED-RELATED"/>
    <property type="match status" value="1"/>
</dbReference>
<proteinExistence type="predicted"/>
<dbReference type="InterPro" id="IPR000719">
    <property type="entry name" value="Prot_kinase_dom"/>
</dbReference>
<evidence type="ECO:0000256" key="8">
    <source>
        <dbReference type="ARBA" id="ARBA00047919"/>
    </source>
</evidence>
<dbReference type="Gene3D" id="1.10.510.10">
    <property type="entry name" value="Transferase(Phosphotransferase) domain 1"/>
    <property type="match status" value="2"/>
</dbReference>
<dbReference type="AlphaFoldDB" id="A0A0P7B7W2"/>
<evidence type="ECO:0000313" key="14">
    <source>
        <dbReference type="Proteomes" id="UP000050424"/>
    </source>
</evidence>
<evidence type="ECO:0000256" key="1">
    <source>
        <dbReference type="ARBA" id="ARBA00012411"/>
    </source>
</evidence>
<keyword evidence="2 10" id="KW-0853">WD repeat</keyword>
<evidence type="ECO:0000313" key="13">
    <source>
        <dbReference type="EMBL" id="KPM36609.1"/>
    </source>
</evidence>
<comment type="catalytic activity">
    <reaction evidence="8">
        <text>L-threonyl-[protein] + ATP = O-phospho-L-threonyl-[protein] + ADP + H(+)</text>
        <dbReference type="Rhea" id="RHEA:46608"/>
        <dbReference type="Rhea" id="RHEA-COMP:11060"/>
        <dbReference type="Rhea" id="RHEA-COMP:11605"/>
        <dbReference type="ChEBI" id="CHEBI:15378"/>
        <dbReference type="ChEBI" id="CHEBI:30013"/>
        <dbReference type="ChEBI" id="CHEBI:30616"/>
        <dbReference type="ChEBI" id="CHEBI:61977"/>
        <dbReference type="ChEBI" id="CHEBI:456216"/>
        <dbReference type="EC" id="2.7.11.24"/>
    </reaction>
    <physiologicalReaction direction="left-to-right" evidence="8">
        <dbReference type="Rhea" id="RHEA:46609"/>
    </physiologicalReaction>
</comment>
<dbReference type="InterPro" id="IPR011009">
    <property type="entry name" value="Kinase-like_dom_sf"/>
</dbReference>
<feature type="domain" description="Protein kinase" evidence="12">
    <location>
        <begin position="1"/>
        <end position="302"/>
    </location>
</feature>
<protein>
    <recommendedName>
        <fullName evidence="1">mitogen-activated protein kinase</fullName>
        <ecNumber evidence="1">2.7.11.24</ecNumber>
    </recommendedName>
</protein>
<evidence type="ECO:0000256" key="3">
    <source>
        <dbReference type="ARBA" id="ARBA00022679"/>
    </source>
</evidence>
<name>A0A0P7B7W2_9HYPO</name>
<dbReference type="InterPro" id="IPR019775">
    <property type="entry name" value="WD40_repeat_CS"/>
</dbReference>
<feature type="region of interest" description="Disordered" evidence="11">
    <location>
        <begin position="359"/>
        <end position="378"/>
    </location>
</feature>
<dbReference type="STRING" id="78410.A0A0P7B7W2"/>
<dbReference type="InterPro" id="IPR015943">
    <property type="entry name" value="WD40/YVTN_repeat-like_dom_sf"/>
</dbReference>
<gene>
    <name evidence="13" type="ORF">AK830_g9974</name>
</gene>
<feature type="repeat" description="WD" evidence="10">
    <location>
        <begin position="682"/>
        <end position="707"/>
    </location>
</feature>
<dbReference type="SUPFAM" id="SSF50998">
    <property type="entry name" value="Quinoprotein alcohol dehydrogenase-like"/>
    <property type="match status" value="1"/>
</dbReference>
<dbReference type="PROSITE" id="PS50082">
    <property type="entry name" value="WD_REPEATS_2"/>
    <property type="match status" value="1"/>
</dbReference>
<dbReference type="EMBL" id="LKCW01000197">
    <property type="protein sequence ID" value="KPM36609.1"/>
    <property type="molecule type" value="Genomic_DNA"/>
</dbReference>
<accession>A0A0P7B7W2</accession>
<reference evidence="13 14" key="1">
    <citation type="submission" date="2015-09" db="EMBL/GenBank/DDBJ databases">
        <title>Draft genome of a European isolate of the apple canker pathogen Neonectria ditissima.</title>
        <authorList>
            <person name="Gomez-Cortecero A."/>
            <person name="Harrison R.J."/>
            <person name="Armitage A.D."/>
        </authorList>
    </citation>
    <scope>NUCLEOTIDE SEQUENCE [LARGE SCALE GENOMIC DNA]</scope>
    <source>
        <strain evidence="13 14">R09/05</strain>
    </source>
</reference>
<keyword evidence="3" id="KW-0808">Transferase</keyword>
<keyword evidence="5" id="KW-0547">Nucleotide-binding</keyword>
<evidence type="ECO:0000256" key="6">
    <source>
        <dbReference type="ARBA" id="ARBA00022777"/>
    </source>
</evidence>
<dbReference type="PROSITE" id="PS00678">
    <property type="entry name" value="WD_REPEATS_1"/>
    <property type="match status" value="1"/>
</dbReference>
<evidence type="ECO:0000256" key="9">
    <source>
        <dbReference type="ARBA" id="ARBA00048130"/>
    </source>
</evidence>
<keyword evidence="14" id="KW-1185">Reference proteome</keyword>
<dbReference type="PROSITE" id="PS50011">
    <property type="entry name" value="PROTEIN_KINASE_DOM"/>
    <property type="match status" value="1"/>
</dbReference>
<dbReference type="OrthoDB" id="10252171at2759"/>
<dbReference type="Gene3D" id="2.130.10.10">
    <property type="entry name" value="YVTN repeat-like/Quinoprotein amine dehydrogenase"/>
    <property type="match status" value="2"/>
</dbReference>
<evidence type="ECO:0000256" key="7">
    <source>
        <dbReference type="ARBA" id="ARBA00022840"/>
    </source>
</evidence>
<dbReference type="InterPro" id="IPR011047">
    <property type="entry name" value="Quinoprotein_ADH-like_sf"/>
</dbReference>
<evidence type="ECO:0000259" key="12">
    <source>
        <dbReference type="PROSITE" id="PS50011"/>
    </source>
</evidence>
<dbReference type="Pfam" id="PF00400">
    <property type="entry name" value="WD40"/>
    <property type="match status" value="2"/>
</dbReference>
<evidence type="ECO:0000256" key="11">
    <source>
        <dbReference type="SAM" id="MobiDB-lite"/>
    </source>
</evidence>
<keyword evidence="6" id="KW-0418">Kinase</keyword>
<comment type="caution">
    <text evidence="13">The sequence shown here is derived from an EMBL/GenBank/DDBJ whole genome shotgun (WGS) entry which is preliminary data.</text>
</comment>
<dbReference type="InterPro" id="IPR050538">
    <property type="entry name" value="MAP_kinase_kinase_kinase"/>
</dbReference>
<dbReference type="Pfam" id="PF00069">
    <property type="entry name" value="Pkinase"/>
    <property type="match status" value="1"/>
</dbReference>
<organism evidence="13 14">
    <name type="scientific">Neonectria ditissima</name>
    <dbReference type="NCBI Taxonomy" id="78410"/>
    <lineage>
        <taxon>Eukaryota</taxon>
        <taxon>Fungi</taxon>
        <taxon>Dikarya</taxon>
        <taxon>Ascomycota</taxon>
        <taxon>Pezizomycotina</taxon>
        <taxon>Sordariomycetes</taxon>
        <taxon>Hypocreomycetidae</taxon>
        <taxon>Hypocreales</taxon>
        <taxon>Nectriaceae</taxon>
        <taxon>Neonectria</taxon>
    </lineage>
</organism>
<evidence type="ECO:0000256" key="10">
    <source>
        <dbReference type="PROSITE-ProRule" id="PRU00221"/>
    </source>
</evidence>
<dbReference type="Proteomes" id="UP000050424">
    <property type="component" value="Unassembled WGS sequence"/>
</dbReference>
<evidence type="ECO:0000256" key="5">
    <source>
        <dbReference type="ARBA" id="ARBA00022741"/>
    </source>
</evidence>
<evidence type="ECO:0000256" key="4">
    <source>
        <dbReference type="ARBA" id="ARBA00022737"/>
    </source>
</evidence>